<sequence length="128" mass="13850">MAPQDLEKCPKHRCGFRATPDCTLLQHINTNHGPAIQMPCRVYTIFSEHHFRKHKNSCGFCDNLIPAEEVPVPSVERDGSVDSEGIPEGEPQARAVHHGGIVVNGANNGTINQTFRCSSSACSGSPSN</sequence>
<proteinExistence type="predicted"/>
<evidence type="ECO:0000313" key="2">
    <source>
        <dbReference type="Proteomes" id="UP000020467"/>
    </source>
</evidence>
<dbReference type="AlphaFoldDB" id="A0A010RW67"/>
<accession>A0A010RW67</accession>
<gene>
    <name evidence="1" type="ORF">CFIO01_09157</name>
</gene>
<dbReference type="EMBL" id="JARH01000836">
    <property type="protein sequence ID" value="EXF76503.1"/>
    <property type="molecule type" value="Genomic_DNA"/>
</dbReference>
<dbReference type="HOGENOM" id="CLU_1959390_0_0_1"/>
<keyword evidence="2" id="KW-1185">Reference proteome</keyword>
<comment type="caution">
    <text evidence="1">The sequence shown here is derived from an EMBL/GenBank/DDBJ whole genome shotgun (WGS) entry which is preliminary data.</text>
</comment>
<name>A0A010RW67_9PEZI</name>
<evidence type="ECO:0000313" key="1">
    <source>
        <dbReference type="EMBL" id="EXF76503.1"/>
    </source>
</evidence>
<organism evidence="1 2">
    <name type="scientific">Colletotrichum fioriniae PJ7</name>
    <dbReference type="NCBI Taxonomy" id="1445577"/>
    <lineage>
        <taxon>Eukaryota</taxon>
        <taxon>Fungi</taxon>
        <taxon>Dikarya</taxon>
        <taxon>Ascomycota</taxon>
        <taxon>Pezizomycotina</taxon>
        <taxon>Sordariomycetes</taxon>
        <taxon>Hypocreomycetidae</taxon>
        <taxon>Glomerellales</taxon>
        <taxon>Glomerellaceae</taxon>
        <taxon>Colletotrichum</taxon>
        <taxon>Colletotrichum acutatum species complex</taxon>
    </lineage>
</organism>
<reference evidence="1 2" key="1">
    <citation type="submission" date="2014-02" db="EMBL/GenBank/DDBJ databases">
        <title>The genome sequence of Colletotrichum fioriniae PJ7.</title>
        <authorList>
            <person name="Baroncelli R."/>
            <person name="Thon M.R."/>
        </authorList>
    </citation>
    <scope>NUCLEOTIDE SEQUENCE [LARGE SCALE GENOMIC DNA]</scope>
    <source>
        <strain evidence="1 2">PJ7</strain>
    </source>
</reference>
<dbReference type="KEGG" id="cfj:CFIO01_09157"/>
<protein>
    <submittedName>
        <fullName evidence="1">Uncharacterized protein</fullName>
    </submittedName>
</protein>
<dbReference type="Proteomes" id="UP000020467">
    <property type="component" value="Unassembled WGS sequence"/>
</dbReference>